<keyword evidence="2" id="KW-1185">Reference proteome</keyword>
<evidence type="ECO:0000313" key="2">
    <source>
        <dbReference type="Proteomes" id="UP000027135"/>
    </source>
</evidence>
<organism evidence="1 2">
    <name type="scientific">Zootermopsis nevadensis</name>
    <name type="common">Dampwood termite</name>
    <dbReference type="NCBI Taxonomy" id="136037"/>
    <lineage>
        <taxon>Eukaryota</taxon>
        <taxon>Metazoa</taxon>
        <taxon>Ecdysozoa</taxon>
        <taxon>Arthropoda</taxon>
        <taxon>Hexapoda</taxon>
        <taxon>Insecta</taxon>
        <taxon>Pterygota</taxon>
        <taxon>Neoptera</taxon>
        <taxon>Polyneoptera</taxon>
        <taxon>Dictyoptera</taxon>
        <taxon>Blattodea</taxon>
        <taxon>Blattoidea</taxon>
        <taxon>Termitoidae</taxon>
        <taxon>Termopsidae</taxon>
        <taxon>Zootermopsis</taxon>
    </lineage>
</organism>
<dbReference type="EMBL" id="KK852510">
    <property type="protein sequence ID" value="KDR22337.1"/>
    <property type="molecule type" value="Genomic_DNA"/>
</dbReference>
<accession>A0A067REZ2</accession>
<gene>
    <name evidence="1" type="ORF">L798_01993</name>
</gene>
<name>A0A067REZ2_ZOONE</name>
<evidence type="ECO:0000313" key="1">
    <source>
        <dbReference type="EMBL" id="KDR22337.1"/>
    </source>
</evidence>
<dbReference type="AlphaFoldDB" id="A0A067REZ2"/>
<dbReference type="InParanoid" id="A0A067REZ2"/>
<sequence length="116" mass="13131">MERACQMNECKGLQIWKSKQLDFLSTWMTVRNGLLLQDLYVLLDVITNTQTMYHCARTACCRGRGDESLLLDVGVVRLQVLGFTLLPRLLSAVKEHLVAAGAWIENYEKNSSALEI</sequence>
<dbReference type="Proteomes" id="UP000027135">
    <property type="component" value="Unassembled WGS sequence"/>
</dbReference>
<reference evidence="1 2" key="1">
    <citation type="journal article" date="2014" name="Nat. Commun.">
        <title>Molecular traces of alternative social organization in a termite genome.</title>
        <authorList>
            <person name="Terrapon N."/>
            <person name="Li C."/>
            <person name="Robertson H.M."/>
            <person name="Ji L."/>
            <person name="Meng X."/>
            <person name="Booth W."/>
            <person name="Chen Z."/>
            <person name="Childers C.P."/>
            <person name="Glastad K.M."/>
            <person name="Gokhale K."/>
            <person name="Gowin J."/>
            <person name="Gronenberg W."/>
            <person name="Hermansen R.A."/>
            <person name="Hu H."/>
            <person name="Hunt B.G."/>
            <person name="Huylmans A.K."/>
            <person name="Khalil S.M."/>
            <person name="Mitchell R.D."/>
            <person name="Munoz-Torres M.C."/>
            <person name="Mustard J.A."/>
            <person name="Pan H."/>
            <person name="Reese J.T."/>
            <person name="Scharf M.E."/>
            <person name="Sun F."/>
            <person name="Vogel H."/>
            <person name="Xiao J."/>
            <person name="Yang W."/>
            <person name="Yang Z."/>
            <person name="Yang Z."/>
            <person name="Zhou J."/>
            <person name="Zhu J."/>
            <person name="Brent C.S."/>
            <person name="Elsik C.G."/>
            <person name="Goodisman M.A."/>
            <person name="Liberles D.A."/>
            <person name="Roe R.M."/>
            <person name="Vargo E.L."/>
            <person name="Vilcinskas A."/>
            <person name="Wang J."/>
            <person name="Bornberg-Bauer E."/>
            <person name="Korb J."/>
            <person name="Zhang G."/>
            <person name="Liebig J."/>
        </authorList>
    </citation>
    <scope>NUCLEOTIDE SEQUENCE [LARGE SCALE GENOMIC DNA]</scope>
    <source>
        <tissue evidence="1">Whole organism</tissue>
    </source>
</reference>
<proteinExistence type="predicted"/>
<protein>
    <submittedName>
        <fullName evidence="1">Uncharacterized protein</fullName>
    </submittedName>
</protein>